<dbReference type="CDD" id="cd02440">
    <property type="entry name" value="AdoMet_MTases"/>
    <property type="match status" value="1"/>
</dbReference>
<dbReference type="PANTHER" id="PTHR43591">
    <property type="entry name" value="METHYLTRANSFERASE"/>
    <property type="match status" value="1"/>
</dbReference>
<reference evidence="1 2" key="1">
    <citation type="submission" date="2015-04" db="EMBL/GenBank/DDBJ databases">
        <authorList>
            <person name="Heijne W.H."/>
            <person name="Fedorova N.D."/>
            <person name="Nierman W.C."/>
            <person name="Vollebregt A.W."/>
            <person name="Zhao Z."/>
            <person name="Wu L."/>
            <person name="Kumar M."/>
            <person name="Stam H."/>
            <person name="van den Berg M.A."/>
            <person name="Pel H.J."/>
        </authorList>
    </citation>
    <scope>NUCLEOTIDE SEQUENCE [LARGE SCALE GENOMIC DNA]</scope>
    <source>
        <strain evidence="1 2">CBS 393.64</strain>
    </source>
</reference>
<dbReference type="PANTHER" id="PTHR43591:SF24">
    <property type="entry name" value="2-METHOXY-6-POLYPRENYL-1,4-BENZOQUINOL METHYLASE, MITOCHONDRIAL"/>
    <property type="match status" value="1"/>
</dbReference>
<gene>
    <name evidence="1" type="ORF">T310_9284</name>
</gene>
<dbReference type="Gene3D" id="3.40.50.150">
    <property type="entry name" value="Vaccinia Virus protein VP39"/>
    <property type="match status" value="1"/>
</dbReference>
<dbReference type="SUPFAM" id="SSF53335">
    <property type="entry name" value="S-adenosyl-L-methionine-dependent methyltransferases"/>
    <property type="match status" value="1"/>
</dbReference>
<dbReference type="GeneID" id="25321224"/>
<dbReference type="RefSeq" id="XP_013323719.1">
    <property type="nucleotide sequence ID" value="XM_013468265.1"/>
</dbReference>
<dbReference type="InterPro" id="IPR029063">
    <property type="entry name" value="SAM-dependent_MTases_sf"/>
</dbReference>
<dbReference type="Proteomes" id="UP000053958">
    <property type="component" value="Unassembled WGS sequence"/>
</dbReference>
<evidence type="ECO:0008006" key="3">
    <source>
        <dbReference type="Google" id="ProtNLM"/>
    </source>
</evidence>
<protein>
    <recommendedName>
        <fullName evidence="3">UMTA methyltransferase family protein</fullName>
    </recommendedName>
</protein>
<organism evidence="1 2">
    <name type="scientific">Rasamsonia emersonii (strain ATCC 16479 / CBS 393.64 / IMI 116815)</name>
    <dbReference type="NCBI Taxonomy" id="1408163"/>
    <lineage>
        <taxon>Eukaryota</taxon>
        <taxon>Fungi</taxon>
        <taxon>Dikarya</taxon>
        <taxon>Ascomycota</taxon>
        <taxon>Pezizomycotina</taxon>
        <taxon>Eurotiomycetes</taxon>
        <taxon>Eurotiomycetidae</taxon>
        <taxon>Eurotiales</taxon>
        <taxon>Trichocomaceae</taxon>
        <taxon>Rasamsonia</taxon>
    </lineage>
</organism>
<comment type="caution">
    <text evidence="1">The sequence shown here is derived from an EMBL/GenBank/DDBJ whole genome shotgun (WGS) entry which is preliminary data.</text>
</comment>
<dbReference type="GO" id="GO:0008168">
    <property type="term" value="F:methyltransferase activity"/>
    <property type="evidence" value="ECO:0007669"/>
    <property type="project" value="TreeGrafter"/>
</dbReference>
<name>A0A0F4YFS4_RASE3</name>
<sequence length="238" mass="27233">MNPSYVSSLSSSIKNYKYEPNDEEEQDRMDMWHHIYLLLLGGELYLAPIKNPQRVLDLGTGTGIWAIQFADEHPSAQVIGTDLSPIQPKWVPTVYLKLMTLRQTGYISPSLTLSMAAENLHFLAKNLRIAGDIFGKSFEKVFFWKEKMEKAGFINVKETVKKVPIGTWPKDPKMKEIGMFHLEAQFQGIESYTPALFSRVLGWSNTELQALLAKARNELKDRSIHLYANIYFVYGQKP</sequence>
<proteinExistence type="predicted"/>
<keyword evidence="2" id="KW-1185">Reference proteome</keyword>
<accession>A0A0F4YFS4</accession>
<dbReference type="Pfam" id="PF13489">
    <property type="entry name" value="Methyltransf_23"/>
    <property type="match status" value="1"/>
</dbReference>
<dbReference type="OrthoDB" id="2013972at2759"/>
<dbReference type="EMBL" id="LASV01000713">
    <property type="protein sequence ID" value="KKA17107.1"/>
    <property type="molecule type" value="Genomic_DNA"/>
</dbReference>
<dbReference type="AlphaFoldDB" id="A0A0F4YFS4"/>
<dbReference type="STRING" id="1408163.A0A0F4YFS4"/>
<evidence type="ECO:0000313" key="1">
    <source>
        <dbReference type="EMBL" id="KKA17107.1"/>
    </source>
</evidence>
<evidence type="ECO:0000313" key="2">
    <source>
        <dbReference type="Proteomes" id="UP000053958"/>
    </source>
</evidence>